<proteinExistence type="predicted"/>
<keyword evidence="2" id="KW-1185">Reference proteome</keyword>
<accession>A0A917M0D4</accession>
<evidence type="ECO:0000313" key="1">
    <source>
        <dbReference type="EMBL" id="GGG69165.1"/>
    </source>
</evidence>
<reference evidence="1" key="1">
    <citation type="journal article" date="2014" name="Int. J. Syst. Evol. Microbiol.">
        <title>Complete genome sequence of Corynebacterium casei LMG S-19264T (=DSM 44701T), isolated from a smear-ripened cheese.</title>
        <authorList>
            <consortium name="US DOE Joint Genome Institute (JGI-PGF)"/>
            <person name="Walter F."/>
            <person name="Albersmeier A."/>
            <person name="Kalinowski J."/>
            <person name="Ruckert C."/>
        </authorList>
    </citation>
    <scope>NUCLEOTIDE SEQUENCE</scope>
    <source>
        <strain evidence="1">CGMCC 1.12754</strain>
    </source>
</reference>
<organism evidence="1 2">
    <name type="scientific">Virgibacillus oceani</name>
    <dbReference type="NCBI Taxonomy" id="1479511"/>
    <lineage>
        <taxon>Bacteria</taxon>
        <taxon>Bacillati</taxon>
        <taxon>Bacillota</taxon>
        <taxon>Bacilli</taxon>
        <taxon>Bacillales</taxon>
        <taxon>Bacillaceae</taxon>
        <taxon>Virgibacillus</taxon>
    </lineage>
</organism>
<reference evidence="1" key="2">
    <citation type="submission" date="2020-09" db="EMBL/GenBank/DDBJ databases">
        <authorList>
            <person name="Sun Q."/>
            <person name="Zhou Y."/>
        </authorList>
    </citation>
    <scope>NUCLEOTIDE SEQUENCE</scope>
    <source>
        <strain evidence="1">CGMCC 1.12754</strain>
    </source>
</reference>
<protein>
    <recommendedName>
        <fullName evidence="3">DUF4375 domain-containing protein</fullName>
    </recommendedName>
</protein>
<gene>
    <name evidence="1" type="ORF">GCM10011398_11460</name>
</gene>
<sequence length="144" mass="17302">MENKYGKKVTPVHKFMRYFIDHNKNIPLQKLIDKKYDHSLFRPLLAETEDYVLQHISYIHAGSFVTYLIDTYGLDKFEQLYNKSEPENRLTEIYGMTTVELENEWIQYIKKNITFTSDDRLELDSFYIINSEIDSIDPEIFEKE</sequence>
<evidence type="ECO:0008006" key="3">
    <source>
        <dbReference type="Google" id="ProtNLM"/>
    </source>
</evidence>
<name>A0A917M0D4_9BACI</name>
<dbReference type="Proteomes" id="UP000622860">
    <property type="component" value="Unassembled WGS sequence"/>
</dbReference>
<dbReference type="AlphaFoldDB" id="A0A917M0D4"/>
<comment type="caution">
    <text evidence="1">The sequence shown here is derived from an EMBL/GenBank/DDBJ whole genome shotgun (WGS) entry which is preliminary data.</text>
</comment>
<evidence type="ECO:0000313" key="2">
    <source>
        <dbReference type="Proteomes" id="UP000622860"/>
    </source>
</evidence>
<dbReference type="EMBL" id="BMFR01000003">
    <property type="protein sequence ID" value="GGG69165.1"/>
    <property type="molecule type" value="Genomic_DNA"/>
</dbReference>
<dbReference type="RefSeq" id="WP_188454411.1">
    <property type="nucleotide sequence ID" value="NZ_BMFR01000003.1"/>
</dbReference>